<dbReference type="Gene3D" id="3.30.470.30">
    <property type="entry name" value="DNA ligase/mRNA capping enzyme"/>
    <property type="match status" value="1"/>
</dbReference>
<dbReference type="EMBL" id="JAMKFB020000020">
    <property type="protein sequence ID" value="KAL0163746.1"/>
    <property type="molecule type" value="Genomic_DNA"/>
</dbReference>
<accession>A0ABD0NS12</accession>
<proteinExistence type="predicted"/>
<feature type="non-terminal residue" evidence="2">
    <location>
        <position position="55"/>
    </location>
</feature>
<reference evidence="2 3" key="1">
    <citation type="submission" date="2024-05" db="EMBL/GenBank/DDBJ databases">
        <title>Genome sequencing and assembly of Indian major carp, Cirrhinus mrigala (Hamilton, 1822).</title>
        <authorList>
            <person name="Mohindra V."/>
            <person name="Chowdhury L.M."/>
            <person name="Lal K."/>
            <person name="Jena J.K."/>
        </authorList>
    </citation>
    <scope>NUCLEOTIDE SEQUENCE [LARGE SCALE GENOMIC DNA]</scope>
    <source>
        <strain evidence="2">CM1030</strain>
        <tissue evidence="2">Blood</tissue>
    </source>
</reference>
<dbReference type="AlphaFoldDB" id="A0ABD0NS12"/>
<evidence type="ECO:0000259" key="1">
    <source>
        <dbReference type="Pfam" id="PF01331"/>
    </source>
</evidence>
<feature type="domain" description="mRNA capping enzyme adenylation" evidence="1">
    <location>
        <begin position="1"/>
        <end position="55"/>
    </location>
</feature>
<dbReference type="Proteomes" id="UP001529510">
    <property type="component" value="Unassembled WGS sequence"/>
</dbReference>
<gene>
    <name evidence="2" type="ORF">M9458_039499</name>
</gene>
<dbReference type="Pfam" id="PF01331">
    <property type="entry name" value="mRNA_cap_enzyme"/>
    <property type="match status" value="1"/>
</dbReference>
<keyword evidence="3" id="KW-1185">Reference proteome</keyword>
<organism evidence="2 3">
    <name type="scientific">Cirrhinus mrigala</name>
    <name type="common">Mrigala</name>
    <dbReference type="NCBI Taxonomy" id="683832"/>
    <lineage>
        <taxon>Eukaryota</taxon>
        <taxon>Metazoa</taxon>
        <taxon>Chordata</taxon>
        <taxon>Craniata</taxon>
        <taxon>Vertebrata</taxon>
        <taxon>Euteleostomi</taxon>
        <taxon>Actinopterygii</taxon>
        <taxon>Neopterygii</taxon>
        <taxon>Teleostei</taxon>
        <taxon>Ostariophysi</taxon>
        <taxon>Cypriniformes</taxon>
        <taxon>Cyprinidae</taxon>
        <taxon>Labeoninae</taxon>
        <taxon>Labeonini</taxon>
        <taxon>Cirrhinus</taxon>
    </lineage>
</organism>
<protein>
    <recommendedName>
        <fullName evidence="1">mRNA capping enzyme adenylation domain-containing protein</fullName>
    </recommendedName>
</protein>
<evidence type="ECO:0000313" key="3">
    <source>
        <dbReference type="Proteomes" id="UP001529510"/>
    </source>
</evidence>
<sequence length="55" mass="6448">GQPVGQCDFNRRLLCIEKEIISPRFEKMKLGQIDKSKEPFSVRNKPFFDIHAARK</sequence>
<dbReference type="InterPro" id="IPR001339">
    <property type="entry name" value="mRNA_cap_enzyme_adenylation"/>
</dbReference>
<evidence type="ECO:0000313" key="2">
    <source>
        <dbReference type="EMBL" id="KAL0163746.1"/>
    </source>
</evidence>
<comment type="caution">
    <text evidence="2">The sequence shown here is derived from an EMBL/GenBank/DDBJ whole genome shotgun (WGS) entry which is preliminary data.</text>
</comment>
<name>A0ABD0NS12_CIRMR</name>
<feature type="non-terminal residue" evidence="2">
    <location>
        <position position="1"/>
    </location>
</feature>